<evidence type="ECO:0000256" key="6">
    <source>
        <dbReference type="SAM" id="MobiDB-lite"/>
    </source>
</evidence>
<accession>A0A819G986</accession>
<feature type="compositionally biased region" description="Polar residues" evidence="6">
    <location>
        <begin position="33"/>
        <end position="50"/>
    </location>
</feature>
<feature type="compositionally biased region" description="Basic residues" evidence="6">
    <location>
        <begin position="150"/>
        <end position="160"/>
    </location>
</feature>
<comment type="caution">
    <text evidence="8">The sequence shown here is derived from an EMBL/GenBank/DDBJ whole genome shotgun (WGS) entry which is preliminary data.</text>
</comment>
<dbReference type="Pfam" id="PF09446">
    <property type="entry name" value="VMA21"/>
    <property type="match status" value="1"/>
</dbReference>
<dbReference type="Proteomes" id="UP000663866">
    <property type="component" value="Unassembled WGS sequence"/>
</dbReference>
<keyword evidence="5" id="KW-0968">Cytoplasmic vesicle</keyword>
<evidence type="ECO:0000256" key="4">
    <source>
        <dbReference type="ARBA" id="ARBA00023136"/>
    </source>
</evidence>
<proteinExistence type="predicted"/>
<sequence length="472" mass="52555">MSGIAYFFKPKISGADSTSSTTEKRPGRRSKAVKSSETPIAIENNVQPMETNEPLPETKIITEELTEENPPTPTPKIKLKFNLRSQSVQDTSDNRIITNITHETNESSADESSDNEVRLKIDDNNENYEQPDSPLPIKHDDSSLLIISPSKKKQQSSRKKVISRLIGTTVNTLSLDEPSPVKIPPHDSQFSEVKQTKSGRTIKYTPYFKELVQGATISPPLSPVHQTAPPKRPSNYSKKKQTPIKADLDAIKNGSLPATANVKGRKSSTGSPKNKKQATAPVKRVGTGRKSTTPNAKTKRDSNQMVMADDIESDDDNELIDTRSDDEEFHQEGHSSEEDDEDGLDVDDDDHSSGVLSDEEEWTAIGNKQEHDRSLEEEKANDTAIWVVFRKMLFFTVMMTLAPIASFFISKDYLFAGIFNMTDTRSYMFSAAVAVIVVHIILIAFLYVAFRDDRSGKKTKTDLIKESTGKKD</sequence>
<dbReference type="PANTHER" id="PTHR31792:SF3">
    <property type="entry name" value="VACUOLAR ATPASE ASSEMBLY INTEGRAL MEMBRANE PROTEIN VMA21"/>
    <property type="match status" value="1"/>
</dbReference>
<feature type="transmembrane region" description="Helical" evidence="7">
    <location>
        <begin position="429"/>
        <end position="450"/>
    </location>
</feature>
<gene>
    <name evidence="8" type="ORF">OVN521_LOCUS8505</name>
</gene>
<protein>
    <submittedName>
        <fullName evidence="8">Uncharacterized protein</fullName>
    </submittedName>
</protein>
<evidence type="ECO:0000256" key="2">
    <source>
        <dbReference type="ARBA" id="ARBA00022824"/>
    </source>
</evidence>
<dbReference type="GO" id="GO:0005789">
    <property type="term" value="C:endoplasmic reticulum membrane"/>
    <property type="evidence" value="ECO:0007669"/>
    <property type="project" value="TreeGrafter"/>
</dbReference>
<evidence type="ECO:0000313" key="9">
    <source>
        <dbReference type="Proteomes" id="UP000663866"/>
    </source>
</evidence>
<keyword evidence="4 7" id="KW-0472">Membrane</keyword>
<name>A0A819G986_9BILA</name>
<keyword evidence="3 7" id="KW-1133">Transmembrane helix</keyword>
<feature type="region of interest" description="Disordered" evidence="6">
    <location>
        <begin position="217"/>
        <end position="361"/>
    </location>
</feature>
<dbReference type="PANTHER" id="PTHR31792">
    <property type="entry name" value="VACUOLAR ATPASE ASSEMBLY INTEGRAL MEMBRANE PROTEIN VMA21"/>
    <property type="match status" value="1"/>
</dbReference>
<dbReference type="GO" id="GO:0031410">
    <property type="term" value="C:cytoplasmic vesicle"/>
    <property type="evidence" value="ECO:0007669"/>
    <property type="project" value="UniProtKB-KW"/>
</dbReference>
<evidence type="ECO:0000256" key="3">
    <source>
        <dbReference type="ARBA" id="ARBA00022989"/>
    </source>
</evidence>
<reference evidence="8" key="1">
    <citation type="submission" date="2021-02" db="EMBL/GenBank/DDBJ databases">
        <authorList>
            <person name="Nowell W R."/>
        </authorList>
    </citation>
    <scope>NUCLEOTIDE SEQUENCE</scope>
</reference>
<feature type="compositionally biased region" description="Polar residues" evidence="6">
    <location>
        <begin position="188"/>
        <end position="197"/>
    </location>
</feature>
<evidence type="ECO:0000256" key="5">
    <source>
        <dbReference type="ARBA" id="ARBA00023329"/>
    </source>
</evidence>
<evidence type="ECO:0000256" key="1">
    <source>
        <dbReference type="ARBA" id="ARBA00022692"/>
    </source>
</evidence>
<keyword evidence="2" id="KW-0256">Endoplasmic reticulum</keyword>
<keyword evidence="1 7" id="KW-0812">Transmembrane</keyword>
<evidence type="ECO:0000256" key="7">
    <source>
        <dbReference type="SAM" id="Phobius"/>
    </source>
</evidence>
<organism evidence="8 9">
    <name type="scientific">Rotaria magnacalcarata</name>
    <dbReference type="NCBI Taxonomy" id="392030"/>
    <lineage>
        <taxon>Eukaryota</taxon>
        <taxon>Metazoa</taxon>
        <taxon>Spiralia</taxon>
        <taxon>Gnathifera</taxon>
        <taxon>Rotifera</taxon>
        <taxon>Eurotatoria</taxon>
        <taxon>Bdelloidea</taxon>
        <taxon>Philodinida</taxon>
        <taxon>Philodinidae</taxon>
        <taxon>Rotaria</taxon>
    </lineage>
</organism>
<dbReference type="AlphaFoldDB" id="A0A819G986"/>
<feature type="region of interest" description="Disordered" evidence="6">
    <location>
        <begin position="9"/>
        <end position="160"/>
    </location>
</feature>
<feature type="compositionally biased region" description="Acidic residues" evidence="6">
    <location>
        <begin position="309"/>
        <end position="329"/>
    </location>
</feature>
<dbReference type="InterPro" id="IPR019013">
    <property type="entry name" value="Vma21"/>
</dbReference>
<dbReference type="EMBL" id="CAJOBG010000993">
    <property type="protein sequence ID" value="CAF3881806.1"/>
    <property type="molecule type" value="Genomic_DNA"/>
</dbReference>
<evidence type="ECO:0000313" key="8">
    <source>
        <dbReference type="EMBL" id="CAF3881806.1"/>
    </source>
</evidence>
<keyword evidence="9" id="KW-1185">Reference proteome</keyword>
<feature type="compositionally biased region" description="Acidic residues" evidence="6">
    <location>
        <begin position="337"/>
        <end position="350"/>
    </location>
</feature>
<feature type="transmembrane region" description="Helical" evidence="7">
    <location>
        <begin position="392"/>
        <end position="409"/>
    </location>
</feature>
<feature type="compositionally biased region" description="Polar residues" evidence="6">
    <location>
        <begin position="83"/>
        <end position="102"/>
    </location>
</feature>
<feature type="region of interest" description="Disordered" evidence="6">
    <location>
        <begin position="176"/>
        <end position="197"/>
    </location>
</feature>
<dbReference type="GO" id="GO:0070072">
    <property type="term" value="P:vacuolar proton-transporting V-type ATPase complex assembly"/>
    <property type="evidence" value="ECO:0007669"/>
    <property type="project" value="InterPro"/>
</dbReference>